<dbReference type="PROSITE" id="PS00941">
    <property type="entry name" value="CARBOXYLESTERASE_B_2"/>
    <property type="match status" value="1"/>
</dbReference>
<feature type="domain" description="Carboxylesterase type B" evidence="7">
    <location>
        <begin position="18"/>
        <end position="558"/>
    </location>
</feature>
<comment type="caution">
    <text evidence="8">The sequence shown here is derived from an EMBL/GenBank/DDBJ whole genome shotgun (WGS) entry which is preliminary data.</text>
</comment>
<keyword evidence="2" id="KW-0719">Serine esterase</keyword>
<sequence length="580" mass="63808">MPLSSLTSLFAMENNERSPVVTIEQGSLVGITKTTLRGRNISAYLGIPYGKPPVGALRFSDPQPAESWNGVRDATKEGNACPSKHMIFRNFIGEEDCLFLNVFTPATETQGQHLKGKNAVMVWIHGGGFAMGSSEVAMYGPNFLLDRDIVLVTINYRLGPLGFLSTGDEVCSGNWGLKDQMLALKWVQQNIHAFGGDPNRVTIFGESAGGASVHYQVLSPLSKGLFHRAIAQSGSSLNPWAFRPRKSAKDLAFQLGKTLGFKGSHDSKQLLEFLRQIDPKELVLASEKLCPTHEKLAGITFAFVPTSEAEGPNAFLPGEPLELTTSGKFNKDVTFISGVTTAEGFVVEFGDNALKQNPAFLEKIDANVEILVPPILGLEQGSAKSKEAGMKIKKFFFGEQPVSPESIANYYDSQNDLLFLLGVDLTIRMQAMYSTLPVFYYQFSFEGELGMGKKVCGVDLPGVCHGDELGYLFQMEMLSQMKLSPEIPERKVIDQLVTLWANIAETGHPSQGGKRDQSASISWDPVPGGEQKVKFLDINERLQMVCNRGPQASRMNFWDSLFKEYAGEKNYFAIKLKEKL</sequence>
<dbReference type="EMBL" id="KZ308371">
    <property type="protein sequence ID" value="KAG8228421.1"/>
    <property type="molecule type" value="Genomic_DNA"/>
</dbReference>
<organism evidence="8 9">
    <name type="scientific">Ladona fulva</name>
    <name type="common">Scarce chaser dragonfly</name>
    <name type="synonym">Libellula fulva</name>
    <dbReference type="NCBI Taxonomy" id="123851"/>
    <lineage>
        <taxon>Eukaryota</taxon>
        <taxon>Metazoa</taxon>
        <taxon>Ecdysozoa</taxon>
        <taxon>Arthropoda</taxon>
        <taxon>Hexapoda</taxon>
        <taxon>Insecta</taxon>
        <taxon>Pterygota</taxon>
        <taxon>Palaeoptera</taxon>
        <taxon>Odonata</taxon>
        <taxon>Epiprocta</taxon>
        <taxon>Anisoptera</taxon>
        <taxon>Libelluloidea</taxon>
        <taxon>Libellulidae</taxon>
        <taxon>Ladona</taxon>
    </lineage>
</organism>
<dbReference type="SUPFAM" id="SSF53474">
    <property type="entry name" value="alpha/beta-Hydrolases"/>
    <property type="match status" value="1"/>
</dbReference>
<dbReference type="OrthoDB" id="19653at2759"/>
<evidence type="ECO:0000256" key="1">
    <source>
        <dbReference type="ARBA" id="ARBA00005964"/>
    </source>
</evidence>
<dbReference type="InterPro" id="IPR029058">
    <property type="entry name" value="AB_hydrolase_fold"/>
</dbReference>
<keyword evidence="9" id="KW-1185">Reference proteome</keyword>
<proteinExistence type="inferred from homology"/>
<evidence type="ECO:0000256" key="3">
    <source>
        <dbReference type="ARBA" id="ARBA00022801"/>
    </source>
</evidence>
<dbReference type="Proteomes" id="UP000792457">
    <property type="component" value="Unassembled WGS sequence"/>
</dbReference>
<accession>A0A8K0K4W7</accession>
<dbReference type="GO" id="GO:0052689">
    <property type="term" value="F:carboxylic ester hydrolase activity"/>
    <property type="evidence" value="ECO:0007669"/>
    <property type="project" value="UniProtKB-KW"/>
</dbReference>
<dbReference type="InterPro" id="IPR019819">
    <property type="entry name" value="Carboxylesterase_B_CS"/>
</dbReference>
<name>A0A8K0K4W7_LADFU</name>
<keyword evidence="3 5" id="KW-0378">Hydrolase</keyword>
<comment type="similarity">
    <text evidence="1 5">Belongs to the type-B carboxylesterase/lipase family.</text>
</comment>
<evidence type="ECO:0000256" key="6">
    <source>
        <dbReference type="SAM" id="MobiDB-lite"/>
    </source>
</evidence>
<dbReference type="InterPro" id="IPR002018">
    <property type="entry name" value="CarbesteraseB"/>
</dbReference>
<keyword evidence="4" id="KW-0325">Glycoprotein</keyword>
<evidence type="ECO:0000256" key="4">
    <source>
        <dbReference type="ARBA" id="ARBA00023180"/>
    </source>
</evidence>
<evidence type="ECO:0000256" key="2">
    <source>
        <dbReference type="ARBA" id="ARBA00022487"/>
    </source>
</evidence>
<reference evidence="8" key="2">
    <citation type="submission" date="2017-10" db="EMBL/GenBank/DDBJ databases">
        <title>Ladona fulva Genome sequencing and assembly.</title>
        <authorList>
            <person name="Murali S."/>
            <person name="Richards S."/>
            <person name="Bandaranaike D."/>
            <person name="Bellair M."/>
            <person name="Blankenburg K."/>
            <person name="Chao H."/>
            <person name="Dinh H."/>
            <person name="Doddapaneni H."/>
            <person name="Dugan-Rocha S."/>
            <person name="Elkadiri S."/>
            <person name="Gnanaolivu R."/>
            <person name="Hernandez B."/>
            <person name="Skinner E."/>
            <person name="Javaid M."/>
            <person name="Lee S."/>
            <person name="Li M."/>
            <person name="Ming W."/>
            <person name="Munidasa M."/>
            <person name="Muniz J."/>
            <person name="Nguyen L."/>
            <person name="Hughes D."/>
            <person name="Osuji N."/>
            <person name="Pu L.-L."/>
            <person name="Puazo M."/>
            <person name="Qu C."/>
            <person name="Quiroz J."/>
            <person name="Raj R."/>
            <person name="Weissenberger G."/>
            <person name="Xin Y."/>
            <person name="Zou X."/>
            <person name="Han Y."/>
            <person name="Worley K."/>
            <person name="Muzny D."/>
            <person name="Gibbs R."/>
        </authorList>
    </citation>
    <scope>NUCLEOTIDE SEQUENCE</scope>
    <source>
        <strain evidence="8">Sampled in the wild</strain>
    </source>
</reference>
<evidence type="ECO:0000256" key="5">
    <source>
        <dbReference type="RuleBase" id="RU361235"/>
    </source>
</evidence>
<dbReference type="PANTHER" id="PTHR43142">
    <property type="entry name" value="CARBOXYLIC ESTER HYDROLASE"/>
    <property type="match status" value="1"/>
</dbReference>
<evidence type="ECO:0000259" key="7">
    <source>
        <dbReference type="Pfam" id="PF00135"/>
    </source>
</evidence>
<evidence type="ECO:0000313" key="9">
    <source>
        <dbReference type="Proteomes" id="UP000792457"/>
    </source>
</evidence>
<dbReference type="PANTHER" id="PTHR43142:SF1">
    <property type="entry name" value="CARBOXYLIC ESTER HYDROLASE"/>
    <property type="match status" value="1"/>
</dbReference>
<reference evidence="8" key="1">
    <citation type="submission" date="2013-04" db="EMBL/GenBank/DDBJ databases">
        <authorList>
            <person name="Qu J."/>
            <person name="Murali S.C."/>
            <person name="Bandaranaike D."/>
            <person name="Bellair M."/>
            <person name="Blankenburg K."/>
            <person name="Chao H."/>
            <person name="Dinh H."/>
            <person name="Doddapaneni H."/>
            <person name="Downs B."/>
            <person name="Dugan-Rocha S."/>
            <person name="Elkadiri S."/>
            <person name="Gnanaolivu R.D."/>
            <person name="Hernandez B."/>
            <person name="Javaid M."/>
            <person name="Jayaseelan J.C."/>
            <person name="Lee S."/>
            <person name="Li M."/>
            <person name="Ming W."/>
            <person name="Munidasa M."/>
            <person name="Muniz J."/>
            <person name="Nguyen L."/>
            <person name="Ongeri F."/>
            <person name="Osuji N."/>
            <person name="Pu L.-L."/>
            <person name="Puazo M."/>
            <person name="Qu C."/>
            <person name="Quiroz J."/>
            <person name="Raj R."/>
            <person name="Weissenberger G."/>
            <person name="Xin Y."/>
            <person name="Zou X."/>
            <person name="Han Y."/>
            <person name="Richards S."/>
            <person name="Worley K."/>
            <person name="Muzny D."/>
            <person name="Gibbs R."/>
        </authorList>
    </citation>
    <scope>NUCLEOTIDE SEQUENCE</scope>
    <source>
        <strain evidence="8">Sampled in the wild</strain>
    </source>
</reference>
<dbReference type="Gene3D" id="3.40.50.1820">
    <property type="entry name" value="alpha/beta hydrolase"/>
    <property type="match status" value="1"/>
</dbReference>
<feature type="region of interest" description="Disordered" evidence="6">
    <location>
        <begin position="507"/>
        <end position="526"/>
    </location>
</feature>
<dbReference type="EC" id="3.1.1.-" evidence="5"/>
<gene>
    <name evidence="8" type="ORF">J437_LFUL003894</name>
</gene>
<protein>
    <recommendedName>
        <fullName evidence="5">Carboxylic ester hydrolase</fullName>
        <ecNumber evidence="5">3.1.1.-</ecNumber>
    </recommendedName>
</protein>
<dbReference type="Pfam" id="PF00135">
    <property type="entry name" value="COesterase"/>
    <property type="match status" value="1"/>
</dbReference>
<dbReference type="PROSITE" id="PS00122">
    <property type="entry name" value="CARBOXYLESTERASE_B_1"/>
    <property type="match status" value="1"/>
</dbReference>
<dbReference type="AlphaFoldDB" id="A0A8K0K4W7"/>
<evidence type="ECO:0000313" key="8">
    <source>
        <dbReference type="EMBL" id="KAG8228421.1"/>
    </source>
</evidence>
<dbReference type="InterPro" id="IPR019826">
    <property type="entry name" value="Carboxylesterase_B_AS"/>
</dbReference>